<evidence type="ECO:0000313" key="2">
    <source>
        <dbReference type="EMBL" id="AOW19669.1"/>
    </source>
</evidence>
<evidence type="ECO:0000259" key="1">
    <source>
        <dbReference type="Pfam" id="PF12969"/>
    </source>
</evidence>
<feature type="domain" description="DUF3857" evidence="1">
    <location>
        <begin position="69"/>
        <end position="169"/>
    </location>
</feature>
<protein>
    <recommendedName>
        <fullName evidence="1">DUF3857 domain-containing protein</fullName>
    </recommendedName>
</protein>
<proteinExistence type="predicted"/>
<dbReference type="AlphaFoldDB" id="A0A1D8P503"/>
<dbReference type="KEGG" id="lul:LPB138_02780"/>
<dbReference type="InterPro" id="IPR024618">
    <property type="entry name" value="DUF3857"/>
</dbReference>
<dbReference type="EMBL" id="CP017478">
    <property type="protein sequence ID" value="AOW19669.1"/>
    <property type="molecule type" value="Genomic_DNA"/>
</dbReference>
<dbReference type="OrthoDB" id="98874at2"/>
<dbReference type="RefSeq" id="WP_070235785.1">
    <property type="nucleotide sequence ID" value="NZ_CP017478.1"/>
</dbReference>
<dbReference type="Pfam" id="PF12969">
    <property type="entry name" value="DUF3857"/>
    <property type="match status" value="1"/>
</dbReference>
<evidence type="ECO:0000313" key="3">
    <source>
        <dbReference type="Proteomes" id="UP000176050"/>
    </source>
</evidence>
<keyword evidence="3" id="KW-1185">Reference proteome</keyword>
<organism evidence="2 3">
    <name type="scientific">Urechidicola croceus</name>
    <dbReference type="NCBI Taxonomy" id="1850246"/>
    <lineage>
        <taxon>Bacteria</taxon>
        <taxon>Pseudomonadati</taxon>
        <taxon>Bacteroidota</taxon>
        <taxon>Flavobacteriia</taxon>
        <taxon>Flavobacteriales</taxon>
        <taxon>Flavobacteriaceae</taxon>
        <taxon>Urechidicola</taxon>
    </lineage>
</organism>
<reference evidence="2 3" key="1">
    <citation type="submission" date="2016-10" db="EMBL/GenBank/DDBJ databases">
        <title>Lutibacter sp. LPB0138, isolated from marine gastropod.</title>
        <authorList>
            <person name="Kim E."/>
            <person name="Yi H."/>
        </authorList>
    </citation>
    <scope>NUCLEOTIDE SEQUENCE [LARGE SCALE GENOMIC DNA]</scope>
    <source>
        <strain evidence="2 3">LPB0138</strain>
    </source>
</reference>
<sequence length="654" mass="76410">MKKILIPLLLLIALQIFSQKQETDYKFGLVTPEEKSMKFYDKDSTANAVVLYEQGFTKFIYKGGGYKLKTTIYKKIKIFNKDGNNHATITIPLYHNDNKKEKLKKIKATTINNDDITPLDHKNIYTTRISDRWSEVKFTMPNIKAGSIIEFEYTTESPFIYNFKGWYFQSSIPKIKSVFKAKIAGNFYYNRHLKGYLKLSKNKAEIKKKCFRISGIGSSDCEILTYEMINVPIFIEEDFMTSRENFISRIAFELSEYRSFDFINSKKYTKTWETVDEEFKIDDNIGGQLERISFFENIIPNEIKEESNDLEKAKKAYYFIQNHYSWNGDYKLFSDINLKSVFKKRVGTVGGINISLINSLNAIDIDAKLVLLSTRNNGTPTKTHPIISEFNYIVAKVVIDGITYFLDATDKSLPFGVLPYRCLNKDARVMDFKNGSYWEEIIPINDSKKEVVMILELNPEGNFEGNIRVTNTGYNAINTREKLQDLSEEKYLTNFEDASEGLEIKSYINKYLEEIEVPLIEEFKITFENDLSVGDKIYLNPFFIDKIEENPFKLDSREYPVDFGYSRKVDFLLTLYLPENYEIESIPQNKTVTLPNNGGDYNYTIVYINNKIEITFNYSLNKYYFYNNEYENLKELFKQMIISQTEPIILKNKL</sequence>
<dbReference type="Gene3D" id="2.60.120.1130">
    <property type="match status" value="1"/>
</dbReference>
<accession>A0A1D8P503</accession>
<dbReference type="Gene3D" id="2.60.40.3140">
    <property type="match status" value="1"/>
</dbReference>
<dbReference type="Gene3D" id="3.10.620.30">
    <property type="match status" value="1"/>
</dbReference>
<dbReference type="STRING" id="1850246.LPB138_02780"/>
<dbReference type="Proteomes" id="UP000176050">
    <property type="component" value="Chromosome"/>
</dbReference>
<gene>
    <name evidence="2" type="ORF">LPB138_02780</name>
</gene>
<name>A0A1D8P503_9FLAO</name>